<feature type="domain" description="Arrestin C-terminal-like" evidence="2">
    <location>
        <begin position="212"/>
        <end position="433"/>
    </location>
</feature>
<feature type="region of interest" description="Disordered" evidence="1">
    <location>
        <begin position="559"/>
        <end position="641"/>
    </location>
</feature>
<comment type="caution">
    <text evidence="3">The sequence shown here is derived from an EMBL/GenBank/DDBJ whole genome shotgun (WGS) entry which is preliminary data.</text>
</comment>
<feature type="compositionally biased region" description="Low complexity" evidence="1">
    <location>
        <begin position="800"/>
        <end position="809"/>
    </location>
</feature>
<dbReference type="Pfam" id="PF00339">
    <property type="entry name" value="Arrestin_N"/>
    <property type="match status" value="1"/>
</dbReference>
<dbReference type="EMBL" id="JBANRG010000001">
    <property type="protein sequence ID" value="KAK7473150.1"/>
    <property type="molecule type" value="Genomic_DNA"/>
</dbReference>
<dbReference type="SUPFAM" id="SSF81296">
    <property type="entry name" value="E set domains"/>
    <property type="match status" value="1"/>
</dbReference>
<dbReference type="InterPro" id="IPR050357">
    <property type="entry name" value="Arrestin_domain-protein"/>
</dbReference>
<dbReference type="Gene3D" id="2.60.40.640">
    <property type="match status" value="1"/>
</dbReference>
<feature type="region of interest" description="Disordered" evidence="1">
    <location>
        <begin position="752"/>
        <end position="836"/>
    </location>
</feature>
<evidence type="ECO:0000313" key="4">
    <source>
        <dbReference type="Proteomes" id="UP001498398"/>
    </source>
</evidence>
<feature type="region of interest" description="Disordered" evidence="1">
    <location>
        <begin position="287"/>
        <end position="372"/>
    </location>
</feature>
<accession>A0ABR1K9R0</accession>
<feature type="compositionally biased region" description="Basic and acidic residues" evidence="1">
    <location>
        <begin position="766"/>
        <end position="783"/>
    </location>
</feature>
<reference evidence="3 4" key="1">
    <citation type="submission" date="2024-01" db="EMBL/GenBank/DDBJ databases">
        <title>A draft genome for the cacao thread blight pathogen Marasmiellus scandens.</title>
        <authorList>
            <person name="Baruah I.K."/>
            <person name="Leung J."/>
            <person name="Bukari Y."/>
            <person name="Amoako-Attah I."/>
            <person name="Meinhardt L.W."/>
            <person name="Bailey B.A."/>
            <person name="Cohen S.P."/>
        </authorList>
    </citation>
    <scope>NUCLEOTIDE SEQUENCE [LARGE SCALE GENOMIC DNA]</scope>
    <source>
        <strain evidence="3 4">GH-19</strain>
    </source>
</reference>
<dbReference type="PANTHER" id="PTHR11188">
    <property type="entry name" value="ARRESTIN DOMAIN CONTAINING PROTEIN"/>
    <property type="match status" value="1"/>
</dbReference>
<evidence type="ECO:0000313" key="3">
    <source>
        <dbReference type="EMBL" id="KAK7473150.1"/>
    </source>
</evidence>
<feature type="compositionally biased region" description="Low complexity" evidence="1">
    <location>
        <begin position="594"/>
        <end position="606"/>
    </location>
</feature>
<feature type="compositionally biased region" description="Low complexity" evidence="1">
    <location>
        <begin position="317"/>
        <end position="328"/>
    </location>
</feature>
<feature type="compositionally biased region" description="Polar residues" evidence="1">
    <location>
        <begin position="784"/>
        <end position="799"/>
    </location>
</feature>
<keyword evidence="4" id="KW-1185">Reference proteome</keyword>
<organism evidence="3 4">
    <name type="scientific">Marasmiellus scandens</name>
    <dbReference type="NCBI Taxonomy" id="2682957"/>
    <lineage>
        <taxon>Eukaryota</taxon>
        <taxon>Fungi</taxon>
        <taxon>Dikarya</taxon>
        <taxon>Basidiomycota</taxon>
        <taxon>Agaricomycotina</taxon>
        <taxon>Agaricomycetes</taxon>
        <taxon>Agaricomycetidae</taxon>
        <taxon>Agaricales</taxon>
        <taxon>Marasmiineae</taxon>
        <taxon>Omphalotaceae</taxon>
        <taxon>Marasmiellus</taxon>
    </lineage>
</organism>
<protein>
    <recommendedName>
        <fullName evidence="2">Arrestin C-terminal-like domain-containing protein</fullName>
    </recommendedName>
</protein>
<dbReference type="InterPro" id="IPR011021">
    <property type="entry name" value="Arrestin-like_N"/>
</dbReference>
<feature type="compositionally biased region" description="Low complexity" evidence="1">
    <location>
        <begin position="613"/>
        <end position="622"/>
    </location>
</feature>
<dbReference type="Proteomes" id="UP001498398">
    <property type="component" value="Unassembled WGS sequence"/>
</dbReference>
<feature type="region of interest" description="Disordered" evidence="1">
    <location>
        <begin position="669"/>
        <end position="719"/>
    </location>
</feature>
<gene>
    <name evidence="3" type="ORF">VKT23_001251</name>
</gene>
<name>A0ABR1K9R0_9AGAR</name>
<evidence type="ECO:0000259" key="2">
    <source>
        <dbReference type="SMART" id="SM01017"/>
    </source>
</evidence>
<sequence>MSFVFHGSSPSPQIALGDEDVSVHHTAPSPIIPPVEHDMGRDKERPRLEILLDKESIYLKGTGVDVEPARLSGHVALYLAESTSIKEITLQFRGKARLLAPTHDSLSLNSNPLTYIICNHEWSFLEGEKKHSHTLKAGRHFFPFQLQLGGSLPSSIATSAFGGASVAYKLRAYAIRPGFNHNLQAIAPVSIVRSFAPEALEYQQTLEIENTWPEKLMYSIMVPHKAWAAGDTITALVKFSPLLKGVGVLNINTSVHETIKVYTRTGHQEHTRIVASARHEIVGGKAVLIPEHEHRSRLNTPGIHSPGHSMPGTPNIPSGARSPAPASGSGSGGGGYFSFTPHPNSSTASAGPSSSAAEQHPNSPDPEEDLEMSRDDVVTHLTLLVPLTITPTHALDPIIVSHRIRWSILILNPDGHTSELRCSLPLHLLDHRLLEEARMHTAATRRLLIGGPEVPPEEVEDDMELPSYNAHVRDRVANMYLPESATMRVTNPWVRDGVSPVAGSLTSDIHSPWPLSQSGTSSPLEAHLLSHLPHAPGSGDSTPLDWVNSELLLSLSEQAPPALSMDSRTQTHSNHSNTPPSDHSAPNSNPGSNPTSRPGSRTTSARPSRRSSRASSPERGSPTVNPQSLHVAGPNETYIHSGNASRNVQSLFKASMKPFTSLTHSNWLHHRSSHSNSTSNLVGMVSSSGSHLLNPSSASSNSAVHNSGSAPSTPGGRTIHLTDYNTGTALLHRAFTEVPDYRIASRGFIGGVPPLTSLRGLPSYEEAERTNTQRTRSEADLTERFSSVLSMSRTNGPARSSTTSVSSTSALVPPATGGSAGSTSMPVTPVGSPPTR</sequence>
<dbReference type="InterPro" id="IPR011022">
    <property type="entry name" value="Arrestin_C-like"/>
</dbReference>
<dbReference type="InterPro" id="IPR014756">
    <property type="entry name" value="Ig_E-set"/>
</dbReference>
<dbReference type="PANTHER" id="PTHR11188:SF17">
    <property type="entry name" value="FI21816P1"/>
    <property type="match status" value="1"/>
</dbReference>
<feature type="compositionally biased region" description="Low complexity" evidence="1">
    <location>
        <begin position="674"/>
        <end position="709"/>
    </location>
</feature>
<proteinExistence type="predicted"/>
<feature type="compositionally biased region" description="Polar residues" evidence="1">
    <location>
        <begin position="566"/>
        <end position="593"/>
    </location>
</feature>
<dbReference type="SMART" id="SM01017">
    <property type="entry name" value="Arrestin_C"/>
    <property type="match status" value="1"/>
</dbReference>
<feature type="compositionally biased region" description="Low complexity" evidence="1">
    <location>
        <begin position="345"/>
        <end position="357"/>
    </location>
</feature>
<dbReference type="InterPro" id="IPR014752">
    <property type="entry name" value="Arrestin-like_C"/>
</dbReference>
<evidence type="ECO:0000256" key="1">
    <source>
        <dbReference type="SAM" id="MobiDB-lite"/>
    </source>
</evidence>